<proteinExistence type="predicted"/>
<dbReference type="OrthoDB" id="3695281at2759"/>
<organism evidence="2 3">
    <name type="scientific">Hortaea werneckii</name>
    <name type="common">Black yeast</name>
    <name type="synonym">Cladosporium werneckii</name>
    <dbReference type="NCBI Taxonomy" id="91943"/>
    <lineage>
        <taxon>Eukaryota</taxon>
        <taxon>Fungi</taxon>
        <taxon>Dikarya</taxon>
        <taxon>Ascomycota</taxon>
        <taxon>Pezizomycotina</taxon>
        <taxon>Dothideomycetes</taxon>
        <taxon>Dothideomycetidae</taxon>
        <taxon>Mycosphaerellales</taxon>
        <taxon>Teratosphaeriaceae</taxon>
        <taxon>Hortaea</taxon>
    </lineage>
</organism>
<reference evidence="2 3" key="1">
    <citation type="journal article" date="2018" name="BMC Genomics">
        <title>Genomic evidence for intraspecific hybridization in a clonal and extremely halotolerant yeast.</title>
        <authorList>
            <person name="Gostincar C."/>
            <person name="Stajich J.E."/>
            <person name="Zupancic J."/>
            <person name="Zalar P."/>
            <person name="Gunde-Cimerman N."/>
        </authorList>
    </citation>
    <scope>NUCLEOTIDE SEQUENCE [LARGE SCALE GENOMIC DNA]</scope>
    <source>
        <strain evidence="2 3">EXF-2788</strain>
    </source>
</reference>
<feature type="compositionally biased region" description="Basic residues" evidence="1">
    <location>
        <begin position="21"/>
        <end position="35"/>
    </location>
</feature>
<evidence type="ECO:0000256" key="1">
    <source>
        <dbReference type="SAM" id="MobiDB-lite"/>
    </source>
</evidence>
<feature type="compositionally biased region" description="Polar residues" evidence="1">
    <location>
        <begin position="1"/>
        <end position="14"/>
    </location>
</feature>
<accession>A0A3M7G1Z1</accession>
<sequence length="253" mass="27754">MDSNATQTTSQPSGQAPDRGSRHRGPRRGRGRGQSRRGGSLAFRPASVAPDPQYVPTTSDEGSAAQGSSAKPGQTRRGRGRGNKNGQSRTVNGRQFGGQLTHDNSSPASVPNQLQAEAPSFVPGATAQAPLSQAPKQAKTRQRRPSKSQAPDIATRTHEDIENGYYECPICTSEVQRKSKDLRRPNNNLRAMYNYRDCGDVPAAIYQKTNCQKLMHVGARRRLSQEHPQAFHRIAVDRHVEKNEQENVLTHAN</sequence>
<dbReference type="VEuPathDB" id="FungiDB:BTJ68_04964"/>
<evidence type="ECO:0000313" key="3">
    <source>
        <dbReference type="Proteomes" id="UP000268823"/>
    </source>
</evidence>
<gene>
    <name evidence="2" type="ORF">D0861_00978</name>
</gene>
<feature type="compositionally biased region" description="Polar residues" evidence="1">
    <location>
        <begin position="55"/>
        <end position="72"/>
    </location>
</feature>
<name>A0A3M7G1Z1_HORWE</name>
<feature type="compositionally biased region" description="Polar residues" evidence="1">
    <location>
        <begin position="101"/>
        <end position="111"/>
    </location>
</feature>
<feature type="region of interest" description="Disordered" evidence="1">
    <location>
        <begin position="127"/>
        <end position="158"/>
    </location>
</feature>
<evidence type="ECO:0000313" key="2">
    <source>
        <dbReference type="EMBL" id="RMY95013.1"/>
    </source>
</evidence>
<comment type="caution">
    <text evidence="2">The sequence shown here is derived from an EMBL/GenBank/DDBJ whole genome shotgun (WGS) entry which is preliminary data.</text>
</comment>
<dbReference type="AlphaFoldDB" id="A0A3M7G1Z1"/>
<protein>
    <submittedName>
        <fullName evidence="2">Uncharacterized protein</fullName>
    </submittedName>
</protein>
<feature type="region of interest" description="Disordered" evidence="1">
    <location>
        <begin position="1"/>
        <end position="111"/>
    </location>
</feature>
<dbReference type="Proteomes" id="UP000268823">
    <property type="component" value="Unassembled WGS sequence"/>
</dbReference>
<dbReference type="EMBL" id="QWIR01000009">
    <property type="protein sequence ID" value="RMY95013.1"/>
    <property type="molecule type" value="Genomic_DNA"/>
</dbReference>